<dbReference type="EMBL" id="CM002288">
    <property type="protein sequence ID" value="ESW34210.1"/>
    <property type="molecule type" value="Genomic_DNA"/>
</dbReference>
<organism evidence="2 3">
    <name type="scientific">Phaseolus vulgaris</name>
    <name type="common">Kidney bean</name>
    <name type="synonym">French bean</name>
    <dbReference type="NCBI Taxonomy" id="3885"/>
    <lineage>
        <taxon>Eukaryota</taxon>
        <taxon>Viridiplantae</taxon>
        <taxon>Streptophyta</taxon>
        <taxon>Embryophyta</taxon>
        <taxon>Tracheophyta</taxon>
        <taxon>Spermatophyta</taxon>
        <taxon>Magnoliopsida</taxon>
        <taxon>eudicotyledons</taxon>
        <taxon>Gunneridae</taxon>
        <taxon>Pentapetalae</taxon>
        <taxon>rosids</taxon>
        <taxon>fabids</taxon>
        <taxon>Fabales</taxon>
        <taxon>Fabaceae</taxon>
        <taxon>Papilionoideae</taxon>
        <taxon>50 kb inversion clade</taxon>
        <taxon>NPAAA clade</taxon>
        <taxon>indigoferoid/millettioid clade</taxon>
        <taxon>Phaseoleae</taxon>
        <taxon>Phaseolus</taxon>
    </lineage>
</organism>
<dbReference type="AlphaFoldDB" id="V7CY64"/>
<sequence length="206" mass="23805">MFMEARKNGKKPIWMFDDVWTSLLSQWNSPDFRSKCIQNQKNRTSDTGGSLHRKNFIVDFLKSDPEVCILESGSSPIDFAEEHKIRLESWLLAAGGKKKGRIYRVGDLAHNFKRVNTLTYNQPSTSFEDSPSVLLLKEEVQNYKEHNDKLTEHVKSLVSIILPFLPPEARSFIAQQSQQVLSPQEPPRQKEPPTQQRHDDNDYADY</sequence>
<proteinExistence type="predicted"/>
<evidence type="ECO:0000256" key="1">
    <source>
        <dbReference type="SAM" id="MobiDB-lite"/>
    </source>
</evidence>
<protein>
    <submittedName>
        <fullName evidence="2">Uncharacterized protein</fullName>
    </submittedName>
</protein>
<gene>
    <name evidence="2" type="ORF">PHAVU_001G133800g</name>
</gene>
<feature type="compositionally biased region" description="Basic and acidic residues" evidence="1">
    <location>
        <begin position="187"/>
        <end position="206"/>
    </location>
</feature>
<feature type="region of interest" description="Disordered" evidence="1">
    <location>
        <begin position="175"/>
        <end position="206"/>
    </location>
</feature>
<dbReference type="OrthoDB" id="1434255at2759"/>
<reference evidence="3" key="1">
    <citation type="journal article" date="2014" name="Nat. Genet.">
        <title>A reference genome for common bean and genome-wide analysis of dual domestications.</title>
        <authorList>
            <person name="Schmutz J."/>
            <person name="McClean P.E."/>
            <person name="Mamidi S."/>
            <person name="Wu G.A."/>
            <person name="Cannon S.B."/>
            <person name="Grimwood J."/>
            <person name="Jenkins J."/>
            <person name="Shu S."/>
            <person name="Song Q."/>
            <person name="Chavarro C."/>
            <person name="Torres-Torres M."/>
            <person name="Geffroy V."/>
            <person name="Moghaddam S.M."/>
            <person name="Gao D."/>
            <person name="Abernathy B."/>
            <person name="Barry K."/>
            <person name="Blair M."/>
            <person name="Brick M.A."/>
            <person name="Chovatia M."/>
            <person name="Gepts P."/>
            <person name="Goodstein D.M."/>
            <person name="Gonzales M."/>
            <person name="Hellsten U."/>
            <person name="Hyten D.L."/>
            <person name="Jia G."/>
            <person name="Kelly J.D."/>
            <person name="Kudrna D."/>
            <person name="Lee R."/>
            <person name="Richard M.M."/>
            <person name="Miklas P.N."/>
            <person name="Osorno J.M."/>
            <person name="Rodrigues J."/>
            <person name="Thareau V."/>
            <person name="Urrea C.A."/>
            <person name="Wang M."/>
            <person name="Yu Y."/>
            <person name="Zhang M."/>
            <person name="Wing R.A."/>
            <person name="Cregan P.B."/>
            <person name="Rokhsar D.S."/>
            <person name="Jackson S.A."/>
        </authorList>
    </citation>
    <scope>NUCLEOTIDE SEQUENCE [LARGE SCALE GENOMIC DNA]</scope>
    <source>
        <strain evidence="3">cv. G19833</strain>
    </source>
</reference>
<dbReference type="Proteomes" id="UP000000226">
    <property type="component" value="Chromosome 1"/>
</dbReference>
<dbReference type="Gramene" id="ESW34210">
    <property type="protein sequence ID" value="ESW34210"/>
    <property type="gene ID" value="PHAVU_001G133800g"/>
</dbReference>
<name>V7CY64_PHAVU</name>
<keyword evidence="3" id="KW-1185">Reference proteome</keyword>
<accession>V7CY64</accession>
<evidence type="ECO:0000313" key="3">
    <source>
        <dbReference type="Proteomes" id="UP000000226"/>
    </source>
</evidence>
<evidence type="ECO:0000313" key="2">
    <source>
        <dbReference type="EMBL" id="ESW34210.1"/>
    </source>
</evidence>